<dbReference type="PANTHER" id="PTHR22958:SF1">
    <property type="entry name" value="GLYCEROPHOSPHOCHOLINE PHOSPHODIESTERASE GPCPD1"/>
    <property type="match status" value="1"/>
</dbReference>
<feature type="domain" description="GP-PDE" evidence="3">
    <location>
        <begin position="726"/>
        <end position="1056"/>
    </location>
</feature>
<dbReference type="PROSITE" id="PS51704">
    <property type="entry name" value="GP_PDE"/>
    <property type="match status" value="1"/>
</dbReference>
<dbReference type="Pfam" id="PF25329">
    <property type="entry name" value="C2_GDE1"/>
    <property type="match status" value="1"/>
</dbReference>
<name>A0ABR1YXR4_9PEZI</name>
<dbReference type="InterPro" id="IPR036770">
    <property type="entry name" value="Ankyrin_rpt-contain_sf"/>
</dbReference>
<accession>A0ABR1YXR4</accession>
<reference evidence="4 5" key="1">
    <citation type="submission" date="2024-04" db="EMBL/GenBank/DDBJ databases">
        <title>Phyllosticta paracitricarpa is synonymous to the EU quarantine fungus P. citricarpa based on phylogenomic analyses.</title>
        <authorList>
            <consortium name="Lawrence Berkeley National Laboratory"/>
            <person name="Van Ingen-Buijs V.A."/>
            <person name="Van Westerhoven A.C."/>
            <person name="Haridas S."/>
            <person name="Skiadas P."/>
            <person name="Martin F."/>
            <person name="Groenewald J.Z."/>
            <person name="Crous P.W."/>
            <person name="Seidl M.F."/>
        </authorList>
    </citation>
    <scope>NUCLEOTIDE SEQUENCE [LARGE SCALE GENOMIC DNA]</scope>
    <source>
        <strain evidence="4 5">CBS 123374</strain>
    </source>
</reference>
<dbReference type="InterPro" id="IPR057506">
    <property type="entry name" value="C2_GPCPD1"/>
</dbReference>
<dbReference type="PROSITE" id="PS50088">
    <property type="entry name" value="ANK_REPEAT"/>
    <property type="match status" value="2"/>
</dbReference>
<dbReference type="Gene3D" id="1.25.40.20">
    <property type="entry name" value="Ankyrin repeat-containing domain"/>
    <property type="match status" value="2"/>
</dbReference>
<keyword evidence="5" id="KW-1185">Reference proteome</keyword>
<comment type="caution">
    <text evidence="4">The sequence shown here is derived from an EMBL/GenBank/DDBJ whole genome shotgun (WGS) entry which is preliminary data.</text>
</comment>
<gene>
    <name evidence="4" type="ORF">HDK90DRAFT_545575</name>
</gene>
<dbReference type="InterPro" id="IPR002110">
    <property type="entry name" value="Ankyrin_rpt"/>
</dbReference>
<feature type="non-terminal residue" evidence="4">
    <location>
        <position position="1066"/>
    </location>
</feature>
<feature type="repeat" description="ANK" evidence="2">
    <location>
        <begin position="482"/>
        <end position="514"/>
    </location>
</feature>
<evidence type="ECO:0000313" key="5">
    <source>
        <dbReference type="Proteomes" id="UP001492380"/>
    </source>
</evidence>
<evidence type="ECO:0000256" key="2">
    <source>
        <dbReference type="PROSITE-ProRule" id="PRU00023"/>
    </source>
</evidence>
<keyword evidence="1" id="KW-0378">Hydrolase</keyword>
<dbReference type="Proteomes" id="UP001492380">
    <property type="component" value="Unassembled WGS sequence"/>
</dbReference>
<dbReference type="Gene3D" id="3.20.20.190">
    <property type="entry name" value="Phosphatidylinositol (PI) phosphodiesterase"/>
    <property type="match status" value="1"/>
</dbReference>
<protein>
    <submittedName>
        <fullName evidence="4">Glycerophosphoryl diester phosphodiesterase family-domain-containing protein</fullName>
    </submittedName>
</protein>
<dbReference type="Pfam" id="PF03009">
    <property type="entry name" value="GDPD"/>
    <property type="match status" value="1"/>
</dbReference>
<dbReference type="Pfam" id="PF12796">
    <property type="entry name" value="Ank_2"/>
    <property type="match status" value="1"/>
</dbReference>
<dbReference type="SMART" id="SM00248">
    <property type="entry name" value="ANK"/>
    <property type="match status" value="4"/>
</dbReference>
<proteinExistence type="predicted"/>
<dbReference type="EMBL" id="JBBWRZ010000002">
    <property type="protein sequence ID" value="KAK8243499.1"/>
    <property type="molecule type" value="Genomic_DNA"/>
</dbReference>
<dbReference type="SUPFAM" id="SSF48403">
    <property type="entry name" value="Ankyrin repeat"/>
    <property type="match status" value="1"/>
</dbReference>
<keyword evidence="2" id="KW-0040">ANK repeat</keyword>
<dbReference type="SUPFAM" id="SSF51695">
    <property type="entry name" value="PLC-like phosphodiesterases"/>
    <property type="match status" value="1"/>
</dbReference>
<feature type="repeat" description="ANK" evidence="2">
    <location>
        <begin position="444"/>
        <end position="480"/>
    </location>
</feature>
<evidence type="ECO:0000256" key="1">
    <source>
        <dbReference type="ARBA" id="ARBA00022801"/>
    </source>
</evidence>
<dbReference type="PROSITE" id="PS50297">
    <property type="entry name" value="ANK_REP_REGION"/>
    <property type="match status" value="1"/>
</dbReference>
<dbReference type="InterPro" id="IPR051578">
    <property type="entry name" value="GDPD"/>
</dbReference>
<dbReference type="InterPro" id="IPR017946">
    <property type="entry name" value="PLC-like_Pdiesterase_TIM-brl"/>
</dbReference>
<organism evidence="4 5">
    <name type="scientific">Phyllosticta capitalensis</name>
    <dbReference type="NCBI Taxonomy" id="121624"/>
    <lineage>
        <taxon>Eukaryota</taxon>
        <taxon>Fungi</taxon>
        <taxon>Dikarya</taxon>
        <taxon>Ascomycota</taxon>
        <taxon>Pezizomycotina</taxon>
        <taxon>Dothideomycetes</taxon>
        <taxon>Dothideomycetes incertae sedis</taxon>
        <taxon>Botryosphaeriales</taxon>
        <taxon>Phyllostictaceae</taxon>
        <taxon>Phyllosticta</taxon>
    </lineage>
</organism>
<dbReference type="InterPro" id="IPR030395">
    <property type="entry name" value="GP_PDE_dom"/>
</dbReference>
<dbReference type="CDD" id="cd14447">
    <property type="entry name" value="SPX"/>
    <property type="match status" value="1"/>
</dbReference>
<evidence type="ECO:0000313" key="4">
    <source>
        <dbReference type="EMBL" id="KAK8243499.1"/>
    </source>
</evidence>
<dbReference type="PANTHER" id="PTHR22958">
    <property type="entry name" value="GLYCEROPHOSPHORYL DIESTER PHOSPHODIESTERASE"/>
    <property type="match status" value="1"/>
</dbReference>
<evidence type="ECO:0000259" key="3">
    <source>
        <dbReference type="PROSITE" id="PS51704"/>
    </source>
</evidence>
<sequence length="1066" mass="118658">MRFGEKFALHRRPAWEQFYLPYDRLKVLLKNTTSDSPPIDLGGTYCCFQSCLENSIAVLESFFKKHCELLKHKEKTIIRHYNLEGGGRRPLLSKTRVHEDLQTFITQQSTDYKELYLLARLNQESLARIRNRLAKIDARSFQHDHAVKTWDFPNFEEACLKQLHDMQNYLRNPAPRDPADVVMPLKSVSSQESLQERLSPENVSEASPNYLPPELLQELEDASWSPELFLSVLRESTMDALEQSIDFQAWKCASFLLKSGFISEGSMQVDLLNALIGVTSRSLSKPRATSDLETLDQATSAAENVFRLLLSHLGDRRTEYLSSPDGVGRLPLHYCSESGLLGMCCSMEEIARENGRGSGKVFANIILAKDNEGFTPLDLAVIHGHVAIAKLYFSTLESESSAQGPAFKSTLGNLLLIAIKSQDDAMVTLIAGKNVNVLYQPNLNGETVLHAVAQLGREDYARQLLKVARRQNANIDIRDAIRSWTPLFVASARGNLAIVELFLNVGADKTLVDCDGWTAQEHAALRGHLAVAERLRENSNPSTLAQSQGAFVAPAAGKRGLSSNFSGFIFNLGPMQQNRQVVDHDFEILQRQFPDAVLSVEVASLSQPAVSRVFRYPFLDDLASCDLLLPSDNPDRERLMFKLWFSHFDPSGSRSETKHLVGSGVATLHDNRACFGLQRESLIREHSVTILKKETMDFLGSISFTVVKATSFPGLNAPVSSDWDSVQIHGHRGNGQNLGNQKYLQLGENTIGSFLSAAKHGATHVEVTRDLVPVLFHDFSLSESGTDVPIHDLTYQQFMYASNVQSPRGDPLSMLGDVQSAEQTPQLPRIRSRSLTKDQEKGAKEVQDRMRHTVDYRAKGFKPNTRGSFIQDTFATLEEALLQVPEHIGFNIEIKYPRIHEALGAGVGPVSLDLNTFIDTVLDMIVRCNKKANSKRPIVLSSFTPEVCMLLRLKQQAYPIVFISNGGKLPVEDHDVRAANVQTAVRFARKWGLDGVIFAAEVFKTCPELIRRVRSKGLRCGSYGGLNGEVETVEAQVRAGVDVLIADRVSLVKDTVRRLEAEAEAE</sequence>